<dbReference type="Proteomes" id="UP000478052">
    <property type="component" value="Unassembled WGS sequence"/>
</dbReference>
<comment type="caution">
    <text evidence="1">The sequence shown here is derived from an EMBL/GenBank/DDBJ whole genome shotgun (WGS) entry which is preliminary data.</text>
</comment>
<dbReference type="EMBL" id="VUJU01006383">
    <property type="protein sequence ID" value="KAF0748675.1"/>
    <property type="molecule type" value="Genomic_DNA"/>
</dbReference>
<proteinExistence type="predicted"/>
<keyword evidence="2" id="KW-1185">Reference proteome</keyword>
<evidence type="ECO:0000313" key="1">
    <source>
        <dbReference type="EMBL" id="KAF0748675.1"/>
    </source>
</evidence>
<name>A0A6G0Y3P4_APHCR</name>
<protein>
    <submittedName>
        <fullName evidence="1">Uncharacterized protein</fullName>
    </submittedName>
</protein>
<organism evidence="1 2">
    <name type="scientific">Aphis craccivora</name>
    <name type="common">Cowpea aphid</name>
    <dbReference type="NCBI Taxonomy" id="307492"/>
    <lineage>
        <taxon>Eukaryota</taxon>
        <taxon>Metazoa</taxon>
        <taxon>Ecdysozoa</taxon>
        <taxon>Arthropoda</taxon>
        <taxon>Hexapoda</taxon>
        <taxon>Insecta</taxon>
        <taxon>Pterygota</taxon>
        <taxon>Neoptera</taxon>
        <taxon>Paraneoptera</taxon>
        <taxon>Hemiptera</taxon>
        <taxon>Sternorrhyncha</taxon>
        <taxon>Aphidomorpha</taxon>
        <taxon>Aphidoidea</taxon>
        <taxon>Aphididae</taxon>
        <taxon>Aphidini</taxon>
        <taxon>Aphis</taxon>
        <taxon>Aphis</taxon>
    </lineage>
</organism>
<dbReference type="AlphaFoldDB" id="A0A6G0Y3P4"/>
<accession>A0A6G0Y3P4</accession>
<evidence type="ECO:0000313" key="2">
    <source>
        <dbReference type="Proteomes" id="UP000478052"/>
    </source>
</evidence>
<reference evidence="1 2" key="1">
    <citation type="submission" date="2019-08" db="EMBL/GenBank/DDBJ databases">
        <title>Whole genome of Aphis craccivora.</title>
        <authorList>
            <person name="Voronova N.V."/>
            <person name="Shulinski R.S."/>
            <person name="Bandarenka Y.V."/>
            <person name="Zhorov D.G."/>
            <person name="Warner D."/>
        </authorList>
    </citation>
    <scope>NUCLEOTIDE SEQUENCE [LARGE SCALE GENOMIC DNA]</scope>
    <source>
        <strain evidence="1">180601</strain>
        <tissue evidence="1">Whole Body</tissue>
    </source>
</reference>
<sequence>MAESENELEDLLNKFANDEFSAELDNEMLANTEIDLHEKDDQTTNETQQSGNEVIDISSMQFPFVQKKRYQMIKKTI</sequence>
<gene>
    <name evidence="1" type="ORF">FWK35_00018982</name>
</gene>